<evidence type="ECO:0000313" key="2">
    <source>
        <dbReference type="Proteomes" id="UP000054805"/>
    </source>
</evidence>
<reference evidence="1 2" key="1">
    <citation type="submission" date="2015-01" db="EMBL/GenBank/DDBJ databases">
        <title>Evolution of Trichinella species and genotypes.</title>
        <authorList>
            <person name="Korhonen P.K."/>
            <person name="Edoardo P."/>
            <person name="Giuseppe L.R."/>
            <person name="Gasser R.B."/>
        </authorList>
    </citation>
    <scope>NUCLEOTIDE SEQUENCE [LARGE SCALE GENOMIC DNA]</scope>
    <source>
        <strain evidence="1">ISS588</strain>
    </source>
</reference>
<comment type="caution">
    <text evidence="1">The sequence shown here is derived from an EMBL/GenBank/DDBJ whole genome shotgun (WGS) entry which is preliminary data.</text>
</comment>
<accession>A0A0V1GTR2</accession>
<dbReference type="AlphaFoldDB" id="A0A0V1GTR2"/>
<sequence>MLECYGESDDDRFDALTAAKLFLQRPLPSIKVILRDKRYSNRRNGEKKPMIHVSDYQCSLEAVENKADVGVLKDGNSNIEMADTTGQSALKKLSNKKILAIYDDVNKIYAKFTLSRSRAVQTSNSVKNASKMTKNDSEKYGIKLNLTKWLFSFDESRVFQIQTVSKAMSCWQRKSQLYASSQSRQLCSNLPVPRLCQLHGRLIPRSATLLAQLRILISALGKNKRLKLTEYVVKAFEEGALLSLVDYVAGATSSSSDHSSLSPPSTSTLYVEGRSCLTCERGKVYKYTETQRLKSSQCRFRNTSTISIWTLPVCCCCCVVFVGTSRLVSVFEDTRAVHSLAGSCTLEQQLGRKGTSNVRDNVYGGVQIPDDCHHRQRPAIPKCLVATAYHCTGHQVGIGIPAAIQYKGYSEPPAFEDHSHTNIRKEANNPQRWIHCLSPVGMLRIFSSVKADLEHVLSTLLRVLGVFFNEPMFAKAAALSDYLWIVSGSIWPTPTRTAQ</sequence>
<dbReference type="Proteomes" id="UP000054805">
    <property type="component" value="Unassembled WGS sequence"/>
</dbReference>
<evidence type="ECO:0000313" key="1">
    <source>
        <dbReference type="EMBL" id="KRZ01611.1"/>
    </source>
</evidence>
<name>A0A0V1GTR2_TRIPS</name>
<gene>
    <name evidence="1" type="ORF">T4B_3503</name>
</gene>
<proteinExistence type="predicted"/>
<protein>
    <submittedName>
        <fullName evidence="1">Uncharacterized protein</fullName>
    </submittedName>
</protein>
<organism evidence="1 2">
    <name type="scientific">Trichinella pseudospiralis</name>
    <name type="common">Parasitic roundworm</name>
    <dbReference type="NCBI Taxonomy" id="6337"/>
    <lineage>
        <taxon>Eukaryota</taxon>
        <taxon>Metazoa</taxon>
        <taxon>Ecdysozoa</taxon>
        <taxon>Nematoda</taxon>
        <taxon>Enoplea</taxon>
        <taxon>Dorylaimia</taxon>
        <taxon>Trichinellida</taxon>
        <taxon>Trichinellidae</taxon>
        <taxon>Trichinella</taxon>
    </lineage>
</organism>
<dbReference type="EMBL" id="JYDS01000623">
    <property type="protein sequence ID" value="KRZ01611.1"/>
    <property type="molecule type" value="Genomic_DNA"/>
</dbReference>
<keyword evidence="2" id="KW-1185">Reference proteome</keyword>